<keyword evidence="2" id="KW-1185">Reference proteome</keyword>
<reference evidence="1 2" key="2">
    <citation type="journal article" date="2022" name="Mol. Ecol. Resour.">
        <title>The genomes of chicory, endive, great burdock and yacon provide insights into Asteraceae paleo-polyploidization history and plant inulin production.</title>
        <authorList>
            <person name="Fan W."/>
            <person name="Wang S."/>
            <person name="Wang H."/>
            <person name="Wang A."/>
            <person name="Jiang F."/>
            <person name="Liu H."/>
            <person name="Zhao H."/>
            <person name="Xu D."/>
            <person name="Zhang Y."/>
        </authorList>
    </citation>
    <scope>NUCLEOTIDE SEQUENCE [LARGE SCALE GENOMIC DNA]</scope>
    <source>
        <strain evidence="2">cv. Niubang</strain>
    </source>
</reference>
<evidence type="ECO:0000313" key="2">
    <source>
        <dbReference type="Proteomes" id="UP001055879"/>
    </source>
</evidence>
<gene>
    <name evidence="1" type="ORF">L6452_34628</name>
</gene>
<name>A0ACB8YIV0_ARCLA</name>
<dbReference type="Proteomes" id="UP001055879">
    <property type="component" value="Linkage Group LG12"/>
</dbReference>
<comment type="caution">
    <text evidence="1">The sequence shown here is derived from an EMBL/GenBank/DDBJ whole genome shotgun (WGS) entry which is preliminary data.</text>
</comment>
<protein>
    <submittedName>
        <fullName evidence="1">Uncharacterized protein</fullName>
    </submittedName>
</protein>
<proteinExistence type="predicted"/>
<reference evidence="2" key="1">
    <citation type="journal article" date="2022" name="Mol. Ecol. Resour.">
        <title>The genomes of chicory, endive, great burdock and yacon provide insights into Asteraceae palaeo-polyploidization history and plant inulin production.</title>
        <authorList>
            <person name="Fan W."/>
            <person name="Wang S."/>
            <person name="Wang H."/>
            <person name="Wang A."/>
            <person name="Jiang F."/>
            <person name="Liu H."/>
            <person name="Zhao H."/>
            <person name="Xu D."/>
            <person name="Zhang Y."/>
        </authorList>
    </citation>
    <scope>NUCLEOTIDE SEQUENCE [LARGE SCALE GENOMIC DNA]</scope>
    <source>
        <strain evidence="2">cv. Niubang</strain>
    </source>
</reference>
<sequence>MAVESFQPVVNLLRPNRSLPNLESYPFFTIIEDPYGVVYKNGSNEKCFLRFEEIAHFSDGTLKVTKLQLEQRMKDAKRRFVETRTIAFLVDNEEIRLLQKTLDSIQERLNLRSTLRRLEVLVGLNHLRQREERQ</sequence>
<accession>A0ACB8YIV0</accession>
<dbReference type="EMBL" id="CM042058">
    <property type="protein sequence ID" value="KAI3685386.1"/>
    <property type="molecule type" value="Genomic_DNA"/>
</dbReference>
<organism evidence="1 2">
    <name type="scientific">Arctium lappa</name>
    <name type="common">Greater burdock</name>
    <name type="synonym">Lappa major</name>
    <dbReference type="NCBI Taxonomy" id="4217"/>
    <lineage>
        <taxon>Eukaryota</taxon>
        <taxon>Viridiplantae</taxon>
        <taxon>Streptophyta</taxon>
        <taxon>Embryophyta</taxon>
        <taxon>Tracheophyta</taxon>
        <taxon>Spermatophyta</taxon>
        <taxon>Magnoliopsida</taxon>
        <taxon>eudicotyledons</taxon>
        <taxon>Gunneridae</taxon>
        <taxon>Pentapetalae</taxon>
        <taxon>asterids</taxon>
        <taxon>campanulids</taxon>
        <taxon>Asterales</taxon>
        <taxon>Asteraceae</taxon>
        <taxon>Carduoideae</taxon>
        <taxon>Cardueae</taxon>
        <taxon>Arctiinae</taxon>
        <taxon>Arctium</taxon>
    </lineage>
</organism>
<evidence type="ECO:0000313" key="1">
    <source>
        <dbReference type="EMBL" id="KAI3685386.1"/>
    </source>
</evidence>